<dbReference type="OrthoDB" id="169264at2157"/>
<dbReference type="InterPro" id="IPR055998">
    <property type="entry name" value="DUF7576"/>
</dbReference>
<feature type="region of interest" description="Disordered" evidence="1">
    <location>
        <begin position="1"/>
        <end position="22"/>
    </location>
</feature>
<protein>
    <recommendedName>
        <fullName evidence="4">TRASH domain-containing protein</fullName>
    </recommendedName>
</protein>
<gene>
    <name evidence="2" type="ORF">SAMN04489841_4427</name>
</gene>
<dbReference type="AlphaFoldDB" id="A0A1H9RJB5"/>
<evidence type="ECO:0000313" key="2">
    <source>
        <dbReference type="EMBL" id="SER72832.1"/>
    </source>
</evidence>
<reference evidence="3" key="1">
    <citation type="submission" date="2016-10" db="EMBL/GenBank/DDBJ databases">
        <authorList>
            <person name="Varghese N."/>
            <person name="Submissions S."/>
        </authorList>
    </citation>
    <scope>NUCLEOTIDE SEQUENCE [LARGE SCALE GENOMIC DNA]</scope>
    <source>
        <strain evidence="3">DSM 25055</strain>
    </source>
</reference>
<organism evidence="2 3">
    <name type="scientific">Natrinema salaciae</name>
    <dbReference type="NCBI Taxonomy" id="1186196"/>
    <lineage>
        <taxon>Archaea</taxon>
        <taxon>Methanobacteriati</taxon>
        <taxon>Methanobacteriota</taxon>
        <taxon>Stenosarchaea group</taxon>
        <taxon>Halobacteria</taxon>
        <taxon>Halobacteriales</taxon>
        <taxon>Natrialbaceae</taxon>
        <taxon>Natrinema</taxon>
    </lineage>
</organism>
<dbReference type="RefSeq" id="WP_175480229.1">
    <property type="nucleotide sequence ID" value="NZ_FOFD01000007.1"/>
</dbReference>
<sequence length="56" mass="6169">MTDSTDEDSPECRTCGDPVGPASEQRVVTTVEDGAAVYRYFCTDDCREQWESSNSA</sequence>
<dbReference type="STRING" id="1186196.SAMN04489841_4427"/>
<keyword evidence="3" id="KW-1185">Reference proteome</keyword>
<evidence type="ECO:0008006" key="4">
    <source>
        <dbReference type="Google" id="ProtNLM"/>
    </source>
</evidence>
<evidence type="ECO:0000313" key="3">
    <source>
        <dbReference type="Proteomes" id="UP000199114"/>
    </source>
</evidence>
<dbReference type="Pfam" id="PF24461">
    <property type="entry name" value="DUF7576"/>
    <property type="match status" value="1"/>
</dbReference>
<name>A0A1H9RJB5_9EURY</name>
<dbReference type="EMBL" id="FOFD01000007">
    <property type="protein sequence ID" value="SER72832.1"/>
    <property type="molecule type" value="Genomic_DNA"/>
</dbReference>
<dbReference type="Proteomes" id="UP000199114">
    <property type="component" value="Unassembled WGS sequence"/>
</dbReference>
<accession>A0A1H9RJB5</accession>
<evidence type="ECO:0000256" key="1">
    <source>
        <dbReference type="SAM" id="MobiDB-lite"/>
    </source>
</evidence>
<proteinExistence type="predicted"/>